<dbReference type="EMBL" id="CP042434">
    <property type="protein sequence ID" value="QEC70391.1"/>
    <property type="molecule type" value="Genomic_DNA"/>
</dbReference>
<dbReference type="Gene3D" id="2.120.10.10">
    <property type="match status" value="1"/>
</dbReference>
<dbReference type="Gene3D" id="2.60.40.1190">
    <property type="match status" value="1"/>
</dbReference>
<organism evidence="2 3">
    <name type="scientific">Arachidicoccus ginsenosidivorans</name>
    <dbReference type="NCBI Taxonomy" id="496057"/>
    <lineage>
        <taxon>Bacteria</taxon>
        <taxon>Pseudomonadati</taxon>
        <taxon>Bacteroidota</taxon>
        <taxon>Chitinophagia</taxon>
        <taxon>Chitinophagales</taxon>
        <taxon>Chitinophagaceae</taxon>
        <taxon>Arachidicoccus</taxon>
    </lineage>
</organism>
<dbReference type="InterPro" id="IPR010502">
    <property type="entry name" value="Carb-bd_dom_fam9"/>
</dbReference>
<evidence type="ECO:0000259" key="1">
    <source>
        <dbReference type="Pfam" id="PF06452"/>
    </source>
</evidence>
<dbReference type="PROSITE" id="PS51257">
    <property type="entry name" value="PROKAR_LIPOPROTEIN"/>
    <property type="match status" value="1"/>
</dbReference>
<dbReference type="Pfam" id="PF06452">
    <property type="entry name" value="CBM9_1"/>
    <property type="match status" value="1"/>
</dbReference>
<dbReference type="PANTHER" id="PTHR38792">
    <property type="entry name" value="BNR/ASP-BOX REPEAT DOMAIN PROTEIN (AFU_ORTHOLOGUE AFUA_7G06430)-RELATED"/>
    <property type="match status" value="1"/>
</dbReference>
<gene>
    <name evidence="2" type="ORF">FSB73_00365</name>
</gene>
<dbReference type="PANTHER" id="PTHR38792:SF3">
    <property type="entry name" value="BNR_ASP-BOX REPEAT DOMAIN PROTEIN (AFU_ORTHOLOGUE AFUA_7G06430)-RELATED"/>
    <property type="match status" value="1"/>
</dbReference>
<evidence type="ECO:0000313" key="2">
    <source>
        <dbReference type="EMBL" id="QEC70391.1"/>
    </source>
</evidence>
<proteinExistence type="predicted"/>
<dbReference type="KEGG" id="agi:FSB73_00365"/>
<dbReference type="InterPro" id="IPR036278">
    <property type="entry name" value="Sialidase_sf"/>
</dbReference>
<accession>A0A5B8VH20</accession>
<dbReference type="SUPFAM" id="SSF50939">
    <property type="entry name" value="Sialidases"/>
    <property type="match status" value="1"/>
</dbReference>
<evidence type="ECO:0000313" key="3">
    <source>
        <dbReference type="Proteomes" id="UP000321291"/>
    </source>
</evidence>
<keyword evidence="3" id="KW-1185">Reference proteome</keyword>
<dbReference type="CDD" id="cd15482">
    <property type="entry name" value="Sialidase_non-viral"/>
    <property type="match status" value="1"/>
</dbReference>
<feature type="domain" description="Carbohydrate-binding" evidence="1">
    <location>
        <begin position="445"/>
        <end position="597"/>
    </location>
</feature>
<dbReference type="GO" id="GO:0016052">
    <property type="term" value="P:carbohydrate catabolic process"/>
    <property type="evidence" value="ECO:0007669"/>
    <property type="project" value="InterPro"/>
</dbReference>
<protein>
    <recommendedName>
        <fullName evidence="1">Carbohydrate-binding domain-containing protein</fullName>
    </recommendedName>
</protein>
<dbReference type="SUPFAM" id="SSF49344">
    <property type="entry name" value="CBD9-like"/>
    <property type="match status" value="1"/>
</dbReference>
<sequence length="603" mass="67035">MRMKISFWRPVCYLLMTSCLITSCKKSEIVDNNGDGSNGPPPPPISVPFKITPIDRLNQGAEPVNSHSTVTSRSSLELNFRSYVNLGKDELGVSKPNYPRIKKLSNGHYILFYHNNQIGASCDYATSEDLKTWTHKGKIFKNYSIVDSKGENNERRYSNCNAIVLKNGDIIAVASYRANIGYREKPLDAGIEMRRSKDNGNSWGDPIEIYQGVNWEPFLLERASGEIQCYFTDSDSTLNESAYTGTAMITSSDGGNSWTPSFGSSPYFVIRTKHEKDGYIYFTDQMPAVIELNKNKELAAALEANVGSYYISFAYSGADGAWTHLSPDQEGPEDRNDNSFPGSGPYLVQFPSGETVLSYNYTSTFYMKMGDTSAHNFGQPYAPFSGKGFWGTMERIDSHQLIGAMPNTTQGEVMLSKFVLNHRITATNRNVQVDGNNAEWENTDQALFVGALSQAQATLRSSFNSDSVYFLVEVLDDFIDEDDEATIYLSTNSNSEKLEPNEGYRLKVSYDGLKSCEVYNNSGWSNTNLHIDARAAYKGTISDMSDQDEGYFVELAIARSKLNIKPGAPVLVNFSIKDVGQKEDGVADPTNTTTKKWVPLSGW</sequence>
<reference evidence="2 3" key="1">
    <citation type="journal article" date="2017" name="Int. J. Syst. Evol. Microbiol.">
        <title>Arachidicoccus ginsenosidivorans sp. nov., with ginsenoside-converting activity isolated from ginseng cultivating soil.</title>
        <authorList>
            <person name="Siddiqi M.Z."/>
            <person name="Aslam Z."/>
            <person name="Im W.T."/>
        </authorList>
    </citation>
    <scope>NUCLEOTIDE SEQUENCE [LARGE SCALE GENOMIC DNA]</scope>
    <source>
        <strain evidence="2 3">Gsoil 809</strain>
    </source>
</reference>
<dbReference type="GO" id="GO:0030246">
    <property type="term" value="F:carbohydrate binding"/>
    <property type="evidence" value="ECO:0007669"/>
    <property type="project" value="InterPro"/>
</dbReference>
<dbReference type="GO" id="GO:0004553">
    <property type="term" value="F:hydrolase activity, hydrolyzing O-glycosyl compounds"/>
    <property type="evidence" value="ECO:0007669"/>
    <property type="project" value="InterPro"/>
</dbReference>
<dbReference type="Proteomes" id="UP000321291">
    <property type="component" value="Chromosome"/>
</dbReference>
<name>A0A5B8VH20_9BACT</name>
<dbReference type="AlphaFoldDB" id="A0A5B8VH20"/>